<proteinExistence type="predicted"/>
<keyword evidence="1" id="KW-0472">Membrane</keyword>
<keyword evidence="1" id="KW-0812">Transmembrane</keyword>
<accession>A0A9P0IUL8</accession>
<keyword evidence="3" id="KW-1185">Reference proteome</keyword>
<dbReference type="AlphaFoldDB" id="A0A9P0IUL8"/>
<gene>
    <name evidence="2" type="ORF">APHIGO_LOCUS3550</name>
</gene>
<reference evidence="2" key="1">
    <citation type="submission" date="2022-02" db="EMBL/GenBank/DDBJ databases">
        <authorList>
            <person name="King R."/>
        </authorList>
    </citation>
    <scope>NUCLEOTIDE SEQUENCE</scope>
</reference>
<keyword evidence="1" id="KW-1133">Transmembrane helix</keyword>
<evidence type="ECO:0000313" key="2">
    <source>
        <dbReference type="EMBL" id="CAH1716393.1"/>
    </source>
</evidence>
<evidence type="ECO:0000256" key="1">
    <source>
        <dbReference type="SAM" id="Phobius"/>
    </source>
</evidence>
<sequence length="199" mass="22972">MRMKGHEGIICVHVTLWKQNCVRPIKSNNKRNVRPFGRLGLNPQRRIIGIGTYYYTVLLSWLAPTVHCDRAHFDPDRSFLSATQNFRFSFFLIRGPAKRNTSSPPPPSYHTYNWNLMDYKHRFRFFCCPHCVRLTLCPFVHPLLCGTDCYKHGLSSVSVANAFTLPLPLTLHRRRHLLLLLLLLLMPTGGGPLCILCIR</sequence>
<organism evidence="2 3">
    <name type="scientific">Aphis gossypii</name>
    <name type="common">Cotton aphid</name>
    <dbReference type="NCBI Taxonomy" id="80765"/>
    <lineage>
        <taxon>Eukaryota</taxon>
        <taxon>Metazoa</taxon>
        <taxon>Ecdysozoa</taxon>
        <taxon>Arthropoda</taxon>
        <taxon>Hexapoda</taxon>
        <taxon>Insecta</taxon>
        <taxon>Pterygota</taxon>
        <taxon>Neoptera</taxon>
        <taxon>Paraneoptera</taxon>
        <taxon>Hemiptera</taxon>
        <taxon>Sternorrhyncha</taxon>
        <taxon>Aphidomorpha</taxon>
        <taxon>Aphidoidea</taxon>
        <taxon>Aphididae</taxon>
        <taxon>Aphidini</taxon>
        <taxon>Aphis</taxon>
        <taxon>Aphis</taxon>
    </lineage>
</organism>
<evidence type="ECO:0000313" key="3">
    <source>
        <dbReference type="Proteomes" id="UP001154329"/>
    </source>
</evidence>
<reference evidence="2" key="2">
    <citation type="submission" date="2022-10" db="EMBL/GenBank/DDBJ databases">
        <authorList>
            <consortium name="ENA_rothamsted_submissions"/>
            <consortium name="culmorum"/>
            <person name="King R."/>
        </authorList>
    </citation>
    <scope>NUCLEOTIDE SEQUENCE</scope>
</reference>
<name>A0A9P0IUL8_APHGO</name>
<dbReference type="EMBL" id="OU899034">
    <property type="protein sequence ID" value="CAH1716393.1"/>
    <property type="molecule type" value="Genomic_DNA"/>
</dbReference>
<feature type="transmembrane region" description="Helical" evidence="1">
    <location>
        <begin position="177"/>
        <end position="198"/>
    </location>
</feature>
<protein>
    <submittedName>
        <fullName evidence="2">Uncharacterized protein</fullName>
    </submittedName>
</protein>
<dbReference type="Proteomes" id="UP001154329">
    <property type="component" value="Chromosome 1"/>
</dbReference>